<proteinExistence type="predicted"/>
<dbReference type="PANTHER" id="PTHR37329">
    <property type="entry name" value="KINETOCHORE PROTEIN SOS7"/>
    <property type="match status" value="1"/>
</dbReference>
<dbReference type="RefSeq" id="XP_013016197.1">
    <property type="nucleotide sequence ID" value="XM_013160743.1"/>
</dbReference>
<name>S9Q3V6_SCHOY</name>
<dbReference type="GO" id="GO:0034501">
    <property type="term" value="P:protein localization to kinetochore"/>
    <property type="evidence" value="ECO:0007669"/>
    <property type="project" value="InterPro"/>
</dbReference>
<accession>S9Q3V6</accession>
<feature type="coiled-coil region" evidence="1">
    <location>
        <begin position="92"/>
        <end position="161"/>
    </location>
</feature>
<dbReference type="Proteomes" id="UP000016088">
    <property type="component" value="Unassembled WGS sequence"/>
</dbReference>
<dbReference type="InterPro" id="IPR048781">
    <property type="entry name" value="Sos7_CC"/>
</dbReference>
<feature type="domain" description="Kinetochore protein Sos7 coiled-coil" evidence="2">
    <location>
        <begin position="57"/>
        <end position="131"/>
    </location>
</feature>
<dbReference type="HOGENOM" id="CLU_1090528_0_0_1"/>
<feature type="coiled-coil region" evidence="1">
    <location>
        <begin position="190"/>
        <end position="231"/>
    </location>
</feature>
<keyword evidence="1" id="KW-0175">Coiled coil</keyword>
<dbReference type="PANTHER" id="PTHR37329:SF1">
    <property type="entry name" value="KINETOCHORE PROTEIN SOS7"/>
    <property type="match status" value="1"/>
</dbReference>
<dbReference type="GeneID" id="25031227"/>
<organism evidence="3 4">
    <name type="scientific">Schizosaccharomyces octosporus (strain yFS286)</name>
    <name type="common">Fission yeast</name>
    <name type="synonym">Octosporomyces octosporus</name>
    <dbReference type="NCBI Taxonomy" id="483514"/>
    <lineage>
        <taxon>Eukaryota</taxon>
        <taxon>Fungi</taxon>
        <taxon>Dikarya</taxon>
        <taxon>Ascomycota</taxon>
        <taxon>Taphrinomycotina</taxon>
        <taxon>Schizosaccharomycetes</taxon>
        <taxon>Schizosaccharomycetales</taxon>
        <taxon>Schizosaccharomycetaceae</taxon>
        <taxon>Schizosaccharomyces</taxon>
    </lineage>
</organism>
<evidence type="ECO:0000256" key="1">
    <source>
        <dbReference type="SAM" id="Coils"/>
    </source>
</evidence>
<protein>
    <submittedName>
        <fullName evidence="3">Bfr1 binding protein</fullName>
    </submittedName>
</protein>
<dbReference type="EMBL" id="KE503206">
    <property type="protein sequence ID" value="EPX74767.1"/>
    <property type="molecule type" value="Genomic_DNA"/>
</dbReference>
<sequence>MSETSRTYTEQESFSNQEKLIDSFLAKGPQALADTASSSVNEQSGLSTEQELKKYKEFFSQLKFSYIEQGTKERYLRAILDDPPLLVEPEDNEKLESTISELKSRLKQRKDEVELLKKKIISNCNEIAEKYDATLKESKETKALLSDYRILEKELQSLDQDDTTNIPALPDLEEKIPLLKQEIFETDNSIKSTNIQLERDELHLEQLKKNCSTLEKEHIDLQKKSNNLRKSMNMRSPGDDAKRKVQAWYTSMLDIYNQILP</sequence>
<gene>
    <name evidence="3" type="ORF">SOCG_02249</name>
</gene>
<dbReference type="OrthoDB" id="18959at2759"/>
<dbReference type="InterPro" id="IPR037475">
    <property type="entry name" value="Sos7"/>
</dbReference>
<dbReference type="eggNOG" id="ENOG502S6XI">
    <property type="taxonomic scope" value="Eukaryota"/>
</dbReference>
<evidence type="ECO:0000313" key="4">
    <source>
        <dbReference type="Proteomes" id="UP000016088"/>
    </source>
</evidence>
<keyword evidence="4" id="KW-1185">Reference proteome</keyword>
<evidence type="ECO:0000259" key="2">
    <source>
        <dbReference type="Pfam" id="PF20882"/>
    </source>
</evidence>
<dbReference type="AlphaFoldDB" id="S9Q3V6"/>
<dbReference type="OMA" id="YIEQGTK"/>
<dbReference type="GO" id="GO:0000776">
    <property type="term" value="C:kinetochore"/>
    <property type="evidence" value="ECO:0007669"/>
    <property type="project" value="EnsemblFungi"/>
</dbReference>
<dbReference type="Pfam" id="PF20882">
    <property type="entry name" value="Sos7"/>
    <property type="match status" value="1"/>
</dbReference>
<reference evidence="3 4" key="1">
    <citation type="journal article" date="2011" name="Science">
        <title>Comparative functional genomics of the fission yeasts.</title>
        <authorList>
            <person name="Rhind N."/>
            <person name="Chen Z."/>
            <person name="Yassour M."/>
            <person name="Thompson D.A."/>
            <person name="Haas B.J."/>
            <person name="Habib N."/>
            <person name="Wapinski I."/>
            <person name="Roy S."/>
            <person name="Lin M.F."/>
            <person name="Heiman D.I."/>
            <person name="Young S.K."/>
            <person name="Furuya K."/>
            <person name="Guo Y."/>
            <person name="Pidoux A."/>
            <person name="Chen H.M."/>
            <person name="Robbertse B."/>
            <person name="Goldberg J.M."/>
            <person name="Aoki K."/>
            <person name="Bayne E.H."/>
            <person name="Berlin A.M."/>
            <person name="Desjardins C.A."/>
            <person name="Dobbs E."/>
            <person name="Dukaj L."/>
            <person name="Fan L."/>
            <person name="FitzGerald M.G."/>
            <person name="French C."/>
            <person name="Gujja S."/>
            <person name="Hansen K."/>
            <person name="Keifenheim D."/>
            <person name="Levin J.Z."/>
            <person name="Mosher R.A."/>
            <person name="Mueller C.A."/>
            <person name="Pfiffner J."/>
            <person name="Priest M."/>
            <person name="Russ C."/>
            <person name="Smialowska A."/>
            <person name="Swoboda P."/>
            <person name="Sykes S.M."/>
            <person name="Vaughn M."/>
            <person name="Vengrova S."/>
            <person name="Yoder R."/>
            <person name="Zeng Q."/>
            <person name="Allshire R."/>
            <person name="Baulcombe D."/>
            <person name="Birren B.W."/>
            <person name="Brown W."/>
            <person name="Ekwall K."/>
            <person name="Kellis M."/>
            <person name="Leatherwood J."/>
            <person name="Levin H."/>
            <person name="Margalit H."/>
            <person name="Martienssen R."/>
            <person name="Nieduszynski C.A."/>
            <person name="Spatafora J.W."/>
            <person name="Friedman N."/>
            <person name="Dalgaard J.Z."/>
            <person name="Baumann P."/>
            <person name="Niki H."/>
            <person name="Regev A."/>
            <person name="Nusbaum C."/>
        </authorList>
    </citation>
    <scope>NUCLEOTIDE SEQUENCE [LARGE SCALE GENOMIC DNA]</scope>
    <source>
        <strain evidence="4">yFS286</strain>
    </source>
</reference>
<evidence type="ECO:0000313" key="3">
    <source>
        <dbReference type="EMBL" id="EPX74767.1"/>
    </source>
</evidence>
<dbReference type="GO" id="GO:0051315">
    <property type="term" value="P:attachment of mitotic spindle microtubules to kinetochore"/>
    <property type="evidence" value="ECO:0007669"/>
    <property type="project" value="EnsemblFungi"/>
</dbReference>
<dbReference type="VEuPathDB" id="FungiDB:SOCG_02249"/>